<dbReference type="GO" id="GO:0006310">
    <property type="term" value="P:DNA recombination"/>
    <property type="evidence" value="ECO:0007669"/>
    <property type="project" value="UniProtKB-KW"/>
</dbReference>
<dbReference type="OrthoDB" id="9795573at2"/>
<comment type="similarity">
    <text evidence="1">Belongs to the 'phage' integrase family.</text>
</comment>
<reference evidence="10" key="3">
    <citation type="submission" date="2016-10" db="EMBL/GenBank/DDBJ databases">
        <authorList>
            <person name="Wibberg D."/>
        </authorList>
    </citation>
    <scope>NUCLEOTIDE SEQUENCE [LARGE SCALE GENOMIC DNA]</scope>
</reference>
<keyword evidence="11" id="KW-1185">Reference proteome</keyword>
<dbReference type="InterPro" id="IPR044068">
    <property type="entry name" value="CB"/>
</dbReference>
<gene>
    <name evidence="8" type="primary">intA</name>
    <name evidence="8" type="ORF">RTCCBAU85039_2394</name>
    <name evidence="9" type="ORF">SAMN05216228_100864</name>
</gene>
<dbReference type="EMBL" id="FNXB01000010">
    <property type="protein sequence ID" value="SEH79332.1"/>
    <property type="molecule type" value="Genomic_DNA"/>
</dbReference>
<dbReference type="SUPFAM" id="SSF56349">
    <property type="entry name" value="DNA breaking-rejoining enzymes"/>
    <property type="match status" value="1"/>
</dbReference>
<evidence type="ECO:0000256" key="4">
    <source>
        <dbReference type="ARBA" id="ARBA00023172"/>
    </source>
</evidence>
<evidence type="ECO:0000259" key="7">
    <source>
        <dbReference type="PROSITE" id="PS51900"/>
    </source>
</evidence>
<dbReference type="InterPro" id="IPR038488">
    <property type="entry name" value="Integrase_DNA-bd_sf"/>
</dbReference>
<dbReference type="RefSeq" id="WP_072375016.1">
    <property type="nucleotide sequence ID" value="NZ_FNXB01000010.1"/>
</dbReference>
<feature type="domain" description="Tyr recombinase" evidence="6">
    <location>
        <begin position="203"/>
        <end position="382"/>
    </location>
</feature>
<evidence type="ECO:0000256" key="1">
    <source>
        <dbReference type="ARBA" id="ARBA00008857"/>
    </source>
</evidence>
<sequence>MALTDVQIRNLKGQTAAKKYSDAGGLHLLVTPSGSKLWRMQYRFHNKQRTLAFGAYPAVSLADARKRRDEAKKHLAAGLDPSHQAKIEKTVSRTSNETTFAVIADEFIAKVKREGKAAATIAKKEWLIGLARGDLGKRPIAEITAAEILIPLRKVEADGNYESARRLRSTIGQVFRYAVATGRAVNDPTGALKGALIAPTVTHRAAATERDTFAGLLRAIWAYDGMPETRAALKLMAILYPRPGELRQAEWSEFDLDKREWIIPAERAKMRREHRKPLPDQAVAILKEVRKLTGDGARVFPAVHTRQRPMSENTLNGALRRLGFSSDEMTSHGFRATASTLLNESGKWPADAIEAELAHAGADLVRRAYHRALYWDERVRMAKWWADEIDALRAEKVDIFS</sequence>
<name>A0A1H8JUC6_9HYPH</name>
<dbReference type="CDD" id="cd00801">
    <property type="entry name" value="INT_P4_C"/>
    <property type="match status" value="1"/>
</dbReference>
<dbReference type="InterPro" id="IPR010998">
    <property type="entry name" value="Integrase_recombinase_N"/>
</dbReference>
<proteinExistence type="inferred from homology"/>
<evidence type="ECO:0000256" key="2">
    <source>
        <dbReference type="ARBA" id="ARBA00022908"/>
    </source>
</evidence>
<dbReference type="InterPro" id="IPR002104">
    <property type="entry name" value="Integrase_catalytic"/>
</dbReference>
<dbReference type="Pfam" id="PF22022">
    <property type="entry name" value="Phage_int_M"/>
    <property type="match status" value="1"/>
</dbReference>
<evidence type="ECO:0000313" key="11">
    <source>
        <dbReference type="Proteomes" id="UP000198939"/>
    </source>
</evidence>
<accession>A0A1H8JUC6</accession>
<dbReference type="PROSITE" id="PS51898">
    <property type="entry name" value="TYR_RECOMBINASE"/>
    <property type="match status" value="1"/>
</dbReference>
<dbReference type="Proteomes" id="UP000198939">
    <property type="component" value="Unassembled WGS sequence"/>
</dbReference>
<evidence type="ECO:0000259" key="6">
    <source>
        <dbReference type="PROSITE" id="PS51898"/>
    </source>
</evidence>
<dbReference type="EMBL" id="FOCV01000008">
    <property type="protein sequence ID" value="SEN84332.1"/>
    <property type="molecule type" value="Genomic_DNA"/>
</dbReference>
<reference evidence="9 11" key="1">
    <citation type="submission" date="2016-10" db="EMBL/GenBank/DDBJ databases">
        <authorList>
            <person name="Varghese N."/>
            <person name="Submissions S."/>
        </authorList>
    </citation>
    <scope>NUCLEOTIDE SEQUENCE [LARGE SCALE GENOMIC DNA]</scope>
    <source>
        <strain evidence="9 11">CGMCC 1.7071</strain>
    </source>
</reference>
<dbReference type="AlphaFoldDB" id="A0A1H8JUC6"/>
<organism evidence="8 10">
    <name type="scientific">Rhizobium tibeticum</name>
    <dbReference type="NCBI Taxonomy" id="501024"/>
    <lineage>
        <taxon>Bacteria</taxon>
        <taxon>Pseudomonadati</taxon>
        <taxon>Pseudomonadota</taxon>
        <taxon>Alphaproteobacteria</taxon>
        <taxon>Hyphomicrobiales</taxon>
        <taxon>Rhizobiaceae</taxon>
        <taxon>Rhizobium/Agrobacterium group</taxon>
        <taxon>Rhizobium</taxon>
    </lineage>
</organism>
<dbReference type="GO" id="GO:0003677">
    <property type="term" value="F:DNA binding"/>
    <property type="evidence" value="ECO:0007669"/>
    <property type="project" value="UniProtKB-UniRule"/>
</dbReference>
<keyword evidence="3 5" id="KW-0238">DNA-binding</keyword>
<keyword evidence="4" id="KW-0233">DNA recombination</keyword>
<evidence type="ECO:0000256" key="5">
    <source>
        <dbReference type="PROSITE-ProRule" id="PRU01248"/>
    </source>
</evidence>
<dbReference type="Gene3D" id="1.10.443.10">
    <property type="entry name" value="Intergrase catalytic core"/>
    <property type="match status" value="1"/>
</dbReference>
<dbReference type="InterPro" id="IPR025166">
    <property type="entry name" value="Integrase_DNA_bind_dom"/>
</dbReference>
<dbReference type="InterPro" id="IPR050808">
    <property type="entry name" value="Phage_Integrase"/>
</dbReference>
<dbReference type="PANTHER" id="PTHR30629:SF2">
    <property type="entry name" value="PROPHAGE INTEGRASE INTS-RELATED"/>
    <property type="match status" value="1"/>
</dbReference>
<dbReference type="InterPro" id="IPR013762">
    <property type="entry name" value="Integrase-like_cat_sf"/>
</dbReference>
<dbReference type="PROSITE" id="PS51900">
    <property type="entry name" value="CB"/>
    <property type="match status" value="1"/>
</dbReference>
<dbReference type="InterPro" id="IPR053876">
    <property type="entry name" value="Phage_int_M"/>
</dbReference>
<dbReference type="Proteomes" id="UP000183063">
    <property type="component" value="Unassembled WGS sequence"/>
</dbReference>
<dbReference type="PANTHER" id="PTHR30629">
    <property type="entry name" value="PROPHAGE INTEGRASE"/>
    <property type="match status" value="1"/>
</dbReference>
<dbReference type="Gene3D" id="1.10.150.130">
    <property type="match status" value="1"/>
</dbReference>
<dbReference type="InterPro" id="IPR011010">
    <property type="entry name" value="DNA_brk_join_enz"/>
</dbReference>
<evidence type="ECO:0000313" key="8">
    <source>
        <dbReference type="EMBL" id="SEH79332.1"/>
    </source>
</evidence>
<dbReference type="Gene3D" id="3.30.160.390">
    <property type="entry name" value="Integrase, DNA-binding domain"/>
    <property type="match status" value="1"/>
</dbReference>
<dbReference type="Pfam" id="PF13356">
    <property type="entry name" value="Arm-DNA-bind_3"/>
    <property type="match status" value="1"/>
</dbReference>
<dbReference type="GO" id="GO:0015074">
    <property type="term" value="P:DNA integration"/>
    <property type="evidence" value="ECO:0007669"/>
    <property type="project" value="UniProtKB-KW"/>
</dbReference>
<reference evidence="8" key="2">
    <citation type="submission" date="2016-10" db="EMBL/GenBank/DDBJ databases">
        <authorList>
            <person name="de Groot N.N."/>
        </authorList>
    </citation>
    <scope>NUCLEOTIDE SEQUENCE [LARGE SCALE GENOMIC DNA]</scope>
    <source>
        <strain evidence="8">CCBAU85039</strain>
    </source>
</reference>
<feature type="domain" description="Core-binding (CB)" evidence="7">
    <location>
        <begin position="98"/>
        <end position="179"/>
    </location>
</feature>
<dbReference type="Pfam" id="PF00589">
    <property type="entry name" value="Phage_integrase"/>
    <property type="match status" value="1"/>
</dbReference>
<evidence type="ECO:0000313" key="9">
    <source>
        <dbReference type="EMBL" id="SEN84332.1"/>
    </source>
</evidence>
<protein>
    <submittedName>
        <fullName evidence="8 9">Integrase</fullName>
    </submittedName>
</protein>
<evidence type="ECO:0000256" key="3">
    <source>
        <dbReference type="ARBA" id="ARBA00023125"/>
    </source>
</evidence>
<keyword evidence="2" id="KW-0229">DNA integration</keyword>
<evidence type="ECO:0000313" key="10">
    <source>
        <dbReference type="Proteomes" id="UP000183063"/>
    </source>
</evidence>